<organism evidence="2">
    <name type="scientific">Cyprideis torosa</name>
    <dbReference type="NCBI Taxonomy" id="163714"/>
    <lineage>
        <taxon>Eukaryota</taxon>
        <taxon>Metazoa</taxon>
        <taxon>Ecdysozoa</taxon>
        <taxon>Arthropoda</taxon>
        <taxon>Crustacea</taxon>
        <taxon>Oligostraca</taxon>
        <taxon>Ostracoda</taxon>
        <taxon>Podocopa</taxon>
        <taxon>Podocopida</taxon>
        <taxon>Cytherocopina</taxon>
        <taxon>Cytheroidea</taxon>
        <taxon>Cytherideidae</taxon>
        <taxon>Cyprideis</taxon>
    </lineage>
</organism>
<dbReference type="Gene3D" id="3.30.1640.10">
    <property type="entry name" value="mini-chromosome maintenance (MCM) complex, chain A, domain 1"/>
    <property type="match status" value="1"/>
</dbReference>
<dbReference type="EMBL" id="OB686117">
    <property type="protein sequence ID" value="CAD7237246.1"/>
    <property type="molecule type" value="Genomic_DNA"/>
</dbReference>
<accession>A0A7R8ZSI9</accession>
<feature type="non-terminal residue" evidence="2">
    <location>
        <position position="1"/>
    </location>
</feature>
<feature type="domain" description="MCM N-terminal" evidence="1">
    <location>
        <begin position="22"/>
        <end position="86"/>
    </location>
</feature>
<name>A0A7R8ZSI9_9CRUS</name>
<dbReference type="InterPro" id="IPR027925">
    <property type="entry name" value="MCM_N"/>
</dbReference>
<proteinExistence type="predicted"/>
<evidence type="ECO:0000259" key="1">
    <source>
        <dbReference type="Pfam" id="PF14551"/>
    </source>
</evidence>
<dbReference type="AlphaFoldDB" id="A0A7R8ZSI9"/>
<evidence type="ECO:0000313" key="3">
    <source>
        <dbReference type="EMBL" id="CAD7237246.1"/>
    </source>
</evidence>
<sequence>MDVADAQTGAQLVKDEVGERCQKLFQDFLEEFEESGKVKYVPAALELNKPERNTLKVSFADLAVANQELSTTITEEYFRVYPFLCNG</sequence>
<protein>
    <recommendedName>
        <fullName evidence="1">MCM N-terminal domain-containing protein</fullName>
    </recommendedName>
</protein>
<dbReference type="OrthoDB" id="1744952at2759"/>
<dbReference type="EMBL" id="OB670347">
    <property type="protein sequence ID" value="CAD7234900.1"/>
    <property type="molecule type" value="Genomic_DNA"/>
</dbReference>
<dbReference type="FunFam" id="3.30.1640.10:FF:000004">
    <property type="entry name" value="DNA helicase"/>
    <property type="match status" value="1"/>
</dbReference>
<reference evidence="2" key="1">
    <citation type="submission" date="2020-11" db="EMBL/GenBank/DDBJ databases">
        <authorList>
            <person name="Tran Van P."/>
        </authorList>
    </citation>
    <scope>NUCLEOTIDE SEQUENCE</scope>
</reference>
<dbReference type="Pfam" id="PF14551">
    <property type="entry name" value="MCM_N"/>
    <property type="match status" value="1"/>
</dbReference>
<evidence type="ECO:0000313" key="2">
    <source>
        <dbReference type="EMBL" id="CAD7234900.1"/>
    </source>
</evidence>
<gene>
    <name evidence="2" type="ORF">CTOB1V02_LOCUS12716</name>
    <name evidence="3" type="ORF">CTOB1V02_LOCUS15061</name>
</gene>